<evidence type="ECO:0000313" key="12">
    <source>
        <dbReference type="EMBL" id="GGH88743.1"/>
    </source>
</evidence>
<dbReference type="GO" id="GO:0015031">
    <property type="term" value="P:protein transport"/>
    <property type="evidence" value="ECO:0007669"/>
    <property type="project" value="UniProtKB-KW"/>
</dbReference>
<dbReference type="InterPro" id="IPR035906">
    <property type="entry name" value="MetI-like_sf"/>
</dbReference>
<keyword evidence="13" id="KW-1185">Reference proteome</keyword>
<evidence type="ECO:0000256" key="6">
    <source>
        <dbReference type="ARBA" id="ARBA00022927"/>
    </source>
</evidence>
<dbReference type="InterPro" id="IPR000515">
    <property type="entry name" value="MetI-like"/>
</dbReference>
<evidence type="ECO:0000256" key="10">
    <source>
        <dbReference type="RuleBase" id="RU363032"/>
    </source>
</evidence>
<dbReference type="Gene3D" id="1.10.3720.10">
    <property type="entry name" value="MetI-like"/>
    <property type="match status" value="1"/>
</dbReference>
<keyword evidence="7 10" id="KW-1133">Transmembrane helix</keyword>
<organism evidence="12 13">
    <name type="scientific">Pullulanibacillus pueri</name>
    <dbReference type="NCBI Taxonomy" id="1437324"/>
    <lineage>
        <taxon>Bacteria</taxon>
        <taxon>Bacillati</taxon>
        <taxon>Bacillota</taxon>
        <taxon>Bacilli</taxon>
        <taxon>Bacillales</taxon>
        <taxon>Sporolactobacillaceae</taxon>
        <taxon>Pullulanibacillus</taxon>
    </lineage>
</organism>
<dbReference type="PROSITE" id="PS50928">
    <property type="entry name" value="ABC_TM1"/>
    <property type="match status" value="1"/>
</dbReference>
<evidence type="ECO:0000256" key="9">
    <source>
        <dbReference type="ARBA" id="ARBA00024202"/>
    </source>
</evidence>
<keyword evidence="3" id="KW-1003">Cell membrane</keyword>
<evidence type="ECO:0000256" key="8">
    <source>
        <dbReference type="ARBA" id="ARBA00023136"/>
    </source>
</evidence>
<keyword evidence="8 10" id="KW-0472">Membrane</keyword>
<feature type="transmembrane region" description="Helical" evidence="10">
    <location>
        <begin position="139"/>
        <end position="163"/>
    </location>
</feature>
<evidence type="ECO:0000256" key="3">
    <source>
        <dbReference type="ARBA" id="ARBA00022475"/>
    </source>
</evidence>
<dbReference type="GO" id="GO:0005886">
    <property type="term" value="C:plasma membrane"/>
    <property type="evidence" value="ECO:0007669"/>
    <property type="project" value="UniProtKB-SubCell"/>
</dbReference>
<evidence type="ECO:0000256" key="5">
    <source>
        <dbReference type="ARBA" id="ARBA00022856"/>
    </source>
</evidence>
<accession>A0A8J3A0G6</accession>
<feature type="transmembrane region" description="Helical" evidence="10">
    <location>
        <begin position="252"/>
        <end position="281"/>
    </location>
</feature>
<dbReference type="GO" id="GO:0055085">
    <property type="term" value="P:transmembrane transport"/>
    <property type="evidence" value="ECO:0007669"/>
    <property type="project" value="InterPro"/>
</dbReference>
<comment type="caution">
    <text evidence="12">The sequence shown here is derived from an EMBL/GenBank/DDBJ whole genome shotgun (WGS) entry which is preliminary data.</text>
</comment>
<dbReference type="AlphaFoldDB" id="A0A8J3A0G6"/>
<feature type="transmembrane region" description="Helical" evidence="10">
    <location>
        <begin position="47"/>
        <end position="67"/>
    </location>
</feature>
<dbReference type="PANTHER" id="PTHR43386">
    <property type="entry name" value="OLIGOPEPTIDE TRANSPORT SYSTEM PERMEASE PROTEIN APPC"/>
    <property type="match status" value="1"/>
</dbReference>
<dbReference type="Pfam" id="PF12911">
    <property type="entry name" value="OppC_N"/>
    <property type="match status" value="1"/>
</dbReference>
<protein>
    <submittedName>
        <fullName evidence="12">Peptide ABC transporter permease</fullName>
    </submittedName>
</protein>
<dbReference type="InterPro" id="IPR025966">
    <property type="entry name" value="OppC_N"/>
</dbReference>
<reference evidence="12" key="1">
    <citation type="journal article" date="2014" name="Int. J. Syst. Evol. Microbiol.">
        <title>Complete genome sequence of Corynebacterium casei LMG S-19264T (=DSM 44701T), isolated from a smear-ripened cheese.</title>
        <authorList>
            <consortium name="US DOE Joint Genome Institute (JGI-PGF)"/>
            <person name="Walter F."/>
            <person name="Albersmeier A."/>
            <person name="Kalinowski J."/>
            <person name="Ruckert C."/>
        </authorList>
    </citation>
    <scope>NUCLEOTIDE SEQUENCE</scope>
    <source>
        <strain evidence="12">CGMCC 1.12777</strain>
    </source>
</reference>
<dbReference type="SUPFAM" id="SSF161098">
    <property type="entry name" value="MetI-like"/>
    <property type="match status" value="1"/>
</dbReference>
<proteinExistence type="inferred from homology"/>
<dbReference type="EMBL" id="BMFV01000056">
    <property type="protein sequence ID" value="GGH88743.1"/>
    <property type="molecule type" value="Genomic_DNA"/>
</dbReference>
<comment type="subcellular location">
    <subcellularLocation>
        <location evidence="1 10">Cell membrane</location>
        <topology evidence="1 10">Multi-pass membrane protein</topology>
    </subcellularLocation>
</comment>
<comment type="similarity">
    <text evidence="9">Belongs to the binding-protein-dependent transport system permease family. OppBC subfamily.</text>
</comment>
<dbReference type="CDD" id="cd06261">
    <property type="entry name" value="TM_PBP2"/>
    <property type="match status" value="1"/>
</dbReference>
<keyword evidence="2 10" id="KW-0813">Transport</keyword>
<evidence type="ECO:0000313" key="13">
    <source>
        <dbReference type="Proteomes" id="UP000656813"/>
    </source>
</evidence>
<dbReference type="PANTHER" id="PTHR43386:SF24">
    <property type="entry name" value="OLIGOPEPTIDE TRANSPORT SYSTEM PERMEASE PROTEIN AMID"/>
    <property type="match status" value="1"/>
</dbReference>
<feature type="transmembrane region" description="Helical" evidence="10">
    <location>
        <begin position="301"/>
        <end position="324"/>
    </location>
</feature>
<dbReference type="Pfam" id="PF00528">
    <property type="entry name" value="BPD_transp_1"/>
    <property type="match status" value="1"/>
</dbReference>
<evidence type="ECO:0000256" key="7">
    <source>
        <dbReference type="ARBA" id="ARBA00022989"/>
    </source>
</evidence>
<dbReference type="RefSeq" id="WP_188499327.1">
    <property type="nucleotide sequence ID" value="NZ_BMFV01000056.1"/>
</dbReference>
<reference evidence="12" key="2">
    <citation type="submission" date="2020-09" db="EMBL/GenBank/DDBJ databases">
        <authorList>
            <person name="Sun Q."/>
            <person name="Zhou Y."/>
        </authorList>
    </citation>
    <scope>NUCLEOTIDE SEQUENCE</scope>
    <source>
        <strain evidence="12">CGMCC 1.12777</strain>
    </source>
</reference>
<evidence type="ECO:0000256" key="4">
    <source>
        <dbReference type="ARBA" id="ARBA00022692"/>
    </source>
</evidence>
<evidence type="ECO:0000256" key="2">
    <source>
        <dbReference type="ARBA" id="ARBA00022448"/>
    </source>
</evidence>
<dbReference type="NCBIfam" id="NF045475">
    <property type="entry name" value="Opp3C"/>
    <property type="match status" value="1"/>
</dbReference>
<keyword evidence="5" id="KW-0571">Peptide transport</keyword>
<feature type="domain" description="ABC transmembrane type-1" evidence="11">
    <location>
        <begin position="135"/>
        <end position="324"/>
    </location>
</feature>
<keyword evidence="6" id="KW-0653">Protein transport</keyword>
<dbReference type="InterPro" id="IPR050366">
    <property type="entry name" value="BP-dependent_transpt_permease"/>
</dbReference>
<evidence type="ECO:0000256" key="1">
    <source>
        <dbReference type="ARBA" id="ARBA00004651"/>
    </source>
</evidence>
<dbReference type="GO" id="GO:0015833">
    <property type="term" value="P:peptide transport"/>
    <property type="evidence" value="ECO:0007669"/>
    <property type="project" value="UniProtKB-KW"/>
</dbReference>
<name>A0A8J3A0G6_9BACL</name>
<sequence>MSGQNELITKDMFAPAEIDASQSEEIRRETVSYWKDAFRRLRKNKGAIAGAIIIFIIIIMAIIGPYFNKYGVDDQDIMRTNAPPKIGFLSNVHWLPFDGYEKGRDVYAEKKITDNFWFGTDKLGRDQWTRIWLGTRVSLFIGVIATLADLIIGVAYGGISGYFGGKVDTILQRIYEILVGIPQLILVILLIMIMNPGITTIILAIGVTGWLGMSRLIRGQVLQLKSLEYVLAAKTLGASDSRIIAKHMVPNTLGLIIVHTMFSVPSAIFFEAFLSFIGLGMSPPKASLGVLIQQGYESIQFHPYLALYPGLIICLLLICFNIFGDGLRDALDPRLRK</sequence>
<dbReference type="Proteomes" id="UP000656813">
    <property type="component" value="Unassembled WGS sequence"/>
</dbReference>
<gene>
    <name evidence="12" type="primary">oppC</name>
    <name evidence="12" type="ORF">GCM10007096_41770</name>
</gene>
<keyword evidence="4 10" id="KW-0812">Transmembrane</keyword>
<evidence type="ECO:0000259" key="11">
    <source>
        <dbReference type="PROSITE" id="PS50928"/>
    </source>
</evidence>